<organism evidence="1 2">
    <name type="scientific">Homarus americanus</name>
    <name type="common">American lobster</name>
    <dbReference type="NCBI Taxonomy" id="6706"/>
    <lineage>
        <taxon>Eukaryota</taxon>
        <taxon>Metazoa</taxon>
        <taxon>Ecdysozoa</taxon>
        <taxon>Arthropoda</taxon>
        <taxon>Crustacea</taxon>
        <taxon>Multicrustacea</taxon>
        <taxon>Malacostraca</taxon>
        <taxon>Eumalacostraca</taxon>
        <taxon>Eucarida</taxon>
        <taxon>Decapoda</taxon>
        <taxon>Pleocyemata</taxon>
        <taxon>Astacidea</taxon>
        <taxon>Nephropoidea</taxon>
        <taxon>Nephropidae</taxon>
        <taxon>Homarus</taxon>
    </lineage>
</organism>
<comment type="caution">
    <text evidence="1">The sequence shown here is derived from an EMBL/GenBank/DDBJ whole genome shotgun (WGS) entry which is preliminary data.</text>
</comment>
<reference evidence="1" key="1">
    <citation type="journal article" date="2021" name="Sci. Adv.">
        <title>The American lobster genome reveals insights on longevity, neural, and immune adaptations.</title>
        <authorList>
            <person name="Polinski J.M."/>
            <person name="Zimin A.V."/>
            <person name="Clark K.F."/>
            <person name="Kohn A.B."/>
            <person name="Sadowski N."/>
            <person name="Timp W."/>
            <person name="Ptitsyn A."/>
            <person name="Khanna P."/>
            <person name="Romanova D.Y."/>
            <person name="Williams P."/>
            <person name="Greenwood S.J."/>
            <person name="Moroz L.L."/>
            <person name="Walt D.R."/>
            <person name="Bodnar A.G."/>
        </authorList>
    </citation>
    <scope>NUCLEOTIDE SEQUENCE</scope>
    <source>
        <strain evidence="1">GMGI-L3</strain>
    </source>
</reference>
<dbReference type="AlphaFoldDB" id="A0A8J5JN95"/>
<gene>
    <name evidence="1" type="ORF">Hamer_G007605</name>
</gene>
<sequence length="32" mass="3524">MKENFPSLLDLSMTSQQHHTVAGQNLLLVPSS</sequence>
<dbReference type="Proteomes" id="UP000747542">
    <property type="component" value="Unassembled WGS sequence"/>
</dbReference>
<keyword evidence="2" id="KW-1185">Reference proteome</keyword>
<name>A0A8J5JN95_HOMAM</name>
<evidence type="ECO:0000313" key="2">
    <source>
        <dbReference type="Proteomes" id="UP000747542"/>
    </source>
</evidence>
<evidence type="ECO:0000313" key="1">
    <source>
        <dbReference type="EMBL" id="KAG7160846.1"/>
    </source>
</evidence>
<dbReference type="EMBL" id="JAHLQT010030594">
    <property type="protein sequence ID" value="KAG7160846.1"/>
    <property type="molecule type" value="Genomic_DNA"/>
</dbReference>
<protein>
    <submittedName>
        <fullName evidence="1">Uncharacterized protein</fullName>
    </submittedName>
</protein>
<proteinExistence type="predicted"/>
<accession>A0A8J5JN95</accession>